<comment type="caution">
    <text evidence="2">The sequence shown here is derived from an EMBL/GenBank/DDBJ whole genome shotgun (WGS) entry which is preliminary data.</text>
</comment>
<dbReference type="Gene3D" id="3.20.20.150">
    <property type="entry name" value="Divalent-metal-dependent TIM barrel enzymes"/>
    <property type="match status" value="1"/>
</dbReference>
<dbReference type="OrthoDB" id="9785907at2"/>
<dbReference type="AlphaFoldDB" id="A0A1X2D6K9"/>
<evidence type="ECO:0000313" key="2">
    <source>
        <dbReference type="EMBL" id="ORW83803.1"/>
    </source>
</evidence>
<dbReference type="GO" id="GO:0016853">
    <property type="term" value="F:isomerase activity"/>
    <property type="evidence" value="ECO:0007669"/>
    <property type="project" value="UniProtKB-KW"/>
</dbReference>
<dbReference type="RefSeq" id="WP_085249683.1">
    <property type="nucleotide sequence ID" value="NZ_CAJMWJ010000001.1"/>
</dbReference>
<dbReference type="Pfam" id="PF01261">
    <property type="entry name" value="AP_endonuc_2"/>
    <property type="match status" value="1"/>
</dbReference>
<dbReference type="InterPro" id="IPR013022">
    <property type="entry name" value="Xyl_isomerase-like_TIM-brl"/>
</dbReference>
<evidence type="ECO:0000313" key="3">
    <source>
        <dbReference type="Proteomes" id="UP000193087"/>
    </source>
</evidence>
<keyword evidence="2" id="KW-0413">Isomerase</keyword>
<sequence length="376" mass="41345">MLSYCSNVVAADTLLALERQLLSVFAPARERARLEQLGVGLWLPARTMAPLSGDRRARRRLAAILADSGLTVATLNAFPYGDFHGGSVKHAVYQPDWTTPKRLQYTRDCADVLSELLVDTEHGSISTLPLGWSDPWDDEADRKARNSLSSLGDKLRRIEDGTGHRIRLAIEPEPGCVIGSCRDAIGWLGSAVEAGDVDPRYVGVCLDTCHLAVMYEDPLDVLSGLAEMGIEVVKIQASNAIQIDDLADDRVVEAFAEFANSPYLHQVFGFDADGQRWFRDDLSFADPSTPRSGTARVHYHVPLHISPPAPLGNTSHVLTEIMGMLRDGRLPGPVDVEIETYTWEVLPPSLRMGSLAEDIAAEIRWLDELVRVRDPA</sequence>
<protein>
    <submittedName>
        <fullName evidence="2">Isomerase</fullName>
    </submittedName>
</protein>
<gene>
    <name evidence="2" type="ORF">AWC22_14325</name>
</gene>
<dbReference type="GO" id="GO:0008270">
    <property type="term" value="F:zinc ion binding"/>
    <property type="evidence" value="ECO:0007669"/>
    <property type="project" value="InterPro"/>
</dbReference>
<accession>A0A1X2D6K9</accession>
<proteinExistence type="predicted"/>
<dbReference type="InterPro" id="IPR018246">
    <property type="entry name" value="AP_endonuc_F2_Zn_BS"/>
</dbReference>
<dbReference type="PROSITE" id="PS00730">
    <property type="entry name" value="AP_NUCLEASE_F2_2"/>
    <property type="match status" value="1"/>
</dbReference>
<dbReference type="STRING" id="486698.AWC22_14325"/>
<name>A0A1X2D6K9_9MYCO</name>
<dbReference type="InterPro" id="IPR036237">
    <property type="entry name" value="Xyl_isomerase-like_sf"/>
</dbReference>
<feature type="domain" description="Xylose isomerase-like TIM barrel" evidence="1">
    <location>
        <begin position="52"/>
        <end position="368"/>
    </location>
</feature>
<keyword evidence="3" id="KW-1185">Reference proteome</keyword>
<dbReference type="GeneID" id="93494677"/>
<dbReference type="SUPFAM" id="SSF51658">
    <property type="entry name" value="Xylose isomerase-like"/>
    <property type="match status" value="1"/>
</dbReference>
<dbReference type="NCBIfam" id="NF035939">
    <property type="entry name" value="TIM_EboE"/>
    <property type="match status" value="1"/>
</dbReference>
<reference evidence="2 3" key="1">
    <citation type="submission" date="2016-01" db="EMBL/GenBank/DDBJ databases">
        <title>The new phylogeny of the genus Mycobacterium.</title>
        <authorList>
            <person name="Tarcisio F."/>
            <person name="Conor M."/>
            <person name="Antonella G."/>
            <person name="Elisabetta G."/>
            <person name="Giulia F.S."/>
            <person name="Sara T."/>
            <person name="Anna F."/>
            <person name="Clotilde B."/>
            <person name="Roberto B."/>
            <person name="Veronica D.S."/>
            <person name="Fabio R."/>
            <person name="Monica P."/>
            <person name="Olivier J."/>
            <person name="Enrico T."/>
            <person name="Nicola S."/>
        </authorList>
    </citation>
    <scope>NUCLEOTIDE SEQUENCE [LARGE SCALE GENOMIC DNA]</scope>
    <source>
        <strain evidence="2 3">DSM 45176</strain>
    </source>
</reference>
<dbReference type="EMBL" id="LQPQ01000039">
    <property type="protein sequence ID" value="ORW83803.1"/>
    <property type="molecule type" value="Genomic_DNA"/>
</dbReference>
<organism evidence="2 3">
    <name type="scientific">Mycobacterium riyadhense</name>
    <dbReference type="NCBI Taxonomy" id="486698"/>
    <lineage>
        <taxon>Bacteria</taxon>
        <taxon>Bacillati</taxon>
        <taxon>Actinomycetota</taxon>
        <taxon>Actinomycetes</taxon>
        <taxon>Mycobacteriales</taxon>
        <taxon>Mycobacteriaceae</taxon>
        <taxon>Mycobacterium</taxon>
    </lineage>
</organism>
<evidence type="ECO:0000259" key="1">
    <source>
        <dbReference type="Pfam" id="PF01261"/>
    </source>
</evidence>
<dbReference type="Proteomes" id="UP000193087">
    <property type="component" value="Unassembled WGS sequence"/>
</dbReference>